<dbReference type="PANTHER" id="PTHR10357:SF208">
    <property type="entry name" value="ALPHA-AMYLASE"/>
    <property type="match status" value="1"/>
</dbReference>
<protein>
    <recommendedName>
        <fullName evidence="4">alpha-amylase</fullName>
        <ecNumber evidence="4">3.2.1.1</ecNumber>
    </recommendedName>
</protein>
<evidence type="ECO:0000256" key="9">
    <source>
        <dbReference type="ARBA" id="ARBA00023180"/>
    </source>
</evidence>
<evidence type="ECO:0000256" key="7">
    <source>
        <dbReference type="ARBA" id="ARBA00022837"/>
    </source>
</evidence>
<feature type="disulfide bond" evidence="14">
    <location>
        <begin position="137"/>
        <end position="151"/>
    </location>
</feature>
<dbReference type="SUPFAM" id="SSF51445">
    <property type="entry name" value="(Trans)glycosidases"/>
    <property type="match status" value="1"/>
</dbReference>
<dbReference type="PANTHER" id="PTHR10357">
    <property type="entry name" value="ALPHA-AMYLASE FAMILY MEMBER"/>
    <property type="match status" value="1"/>
</dbReference>
<dbReference type="Gene3D" id="3.20.20.80">
    <property type="entry name" value="Glycosidases"/>
    <property type="match status" value="1"/>
</dbReference>
<dbReference type="Gene3D" id="2.60.40.1180">
    <property type="entry name" value="Golgi alpha-mannosidase II"/>
    <property type="match status" value="1"/>
</dbReference>
<feature type="domain" description="Glycosyl hydrolase family 13 catalytic" evidence="16">
    <location>
        <begin position="1"/>
        <end position="356"/>
    </location>
</feature>
<evidence type="ECO:0000313" key="17">
    <source>
        <dbReference type="EMBL" id="KKY18925.1"/>
    </source>
</evidence>
<feature type="binding site" evidence="15">
    <location>
        <position position="284"/>
    </location>
    <ligand>
        <name>substrate</name>
    </ligand>
</feature>
<evidence type="ECO:0000256" key="14">
    <source>
        <dbReference type="PIRSR" id="PIRSR001024-4"/>
    </source>
</evidence>
<dbReference type="EMBL" id="LCWF01000112">
    <property type="protein sequence ID" value="KKY18925.1"/>
    <property type="molecule type" value="Genomic_DNA"/>
</dbReference>
<evidence type="ECO:0000256" key="6">
    <source>
        <dbReference type="ARBA" id="ARBA00022801"/>
    </source>
</evidence>
<evidence type="ECO:0000256" key="13">
    <source>
        <dbReference type="PIRSR" id="PIRSR001024-2"/>
    </source>
</evidence>
<dbReference type="InterPro" id="IPR013780">
    <property type="entry name" value="Glyco_hydro_b"/>
</dbReference>
<dbReference type="GO" id="GO:0016052">
    <property type="term" value="P:carbohydrate catabolic process"/>
    <property type="evidence" value="ECO:0007669"/>
    <property type="project" value="InterPro"/>
</dbReference>
<proteinExistence type="inferred from homology"/>
<dbReference type="Pfam" id="PF09260">
    <property type="entry name" value="A_amylase_dom_C"/>
    <property type="match status" value="1"/>
</dbReference>
<evidence type="ECO:0000256" key="12">
    <source>
        <dbReference type="PIRSR" id="PIRSR001024-1"/>
    </source>
</evidence>
<dbReference type="Pfam" id="PF00128">
    <property type="entry name" value="Alpha-amylase"/>
    <property type="match status" value="2"/>
</dbReference>
<dbReference type="Proteomes" id="UP000053317">
    <property type="component" value="Unassembled WGS sequence"/>
</dbReference>
<gene>
    <name evidence="17" type="ORF">UCRPC4_g04685</name>
</gene>
<feature type="site" description="Transition state stabilizer" evidence="13">
    <location>
        <position position="284"/>
    </location>
</feature>
<reference evidence="17 18" key="2">
    <citation type="submission" date="2015-05" db="EMBL/GenBank/DDBJ databases">
        <authorList>
            <person name="Morales-Cruz A."/>
            <person name="Amrine K.C."/>
            <person name="Cantu D."/>
        </authorList>
    </citation>
    <scope>NUCLEOTIDE SEQUENCE [LARGE SCALE GENOMIC DNA]</scope>
    <source>
        <strain evidence="17">UCRPC4</strain>
    </source>
</reference>
<dbReference type="FunFam" id="3.20.20.80:FF:000120">
    <property type="entry name" value="Alpha-amylase A"/>
    <property type="match status" value="1"/>
</dbReference>
<accession>A0A0G2GQ35</accession>
<name>A0A0G2GQ35_PHACM</name>
<dbReference type="PIRSF" id="PIRSF001024">
    <property type="entry name" value="Alph-amyl_fung"/>
    <property type="match status" value="1"/>
</dbReference>
<evidence type="ECO:0000256" key="1">
    <source>
        <dbReference type="ARBA" id="ARBA00000548"/>
    </source>
</evidence>
<comment type="cofactor">
    <cofactor evidence="2">
        <name>Ca(2+)</name>
        <dbReference type="ChEBI" id="CHEBI:29108"/>
    </cofactor>
</comment>
<evidence type="ECO:0000256" key="15">
    <source>
        <dbReference type="PIRSR" id="PIRSR001024-5"/>
    </source>
</evidence>
<dbReference type="GO" id="GO:0004556">
    <property type="term" value="F:alpha-amylase activity"/>
    <property type="evidence" value="ECO:0007669"/>
    <property type="project" value="UniProtKB-EC"/>
</dbReference>
<comment type="caution">
    <text evidence="17">The sequence shown here is derived from an EMBL/GenBank/DDBJ whole genome shotgun (WGS) entry which is preliminary data.</text>
</comment>
<keyword evidence="6 17" id="KW-0378">Hydrolase</keyword>
<keyword evidence="9" id="KW-0325">Glycoprotein</keyword>
<keyword evidence="8 14" id="KW-1015">Disulfide bond</keyword>
<feature type="active site" description="Nucleophile" evidence="12">
    <location>
        <position position="193"/>
    </location>
</feature>
<reference evidence="17 18" key="1">
    <citation type="submission" date="2015-05" db="EMBL/GenBank/DDBJ databases">
        <title>Distinctive expansion of gene families associated with plant cell wall degradation and secondary metabolism in the genomes of grapevine trunk pathogens.</title>
        <authorList>
            <person name="Lawrence D.P."/>
            <person name="Travadon R."/>
            <person name="Rolshausen P.E."/>
            <person name="Baumgartner K."/>
        </authorList>
    </citation>
    <scope>NUCLEOTIDE SEQUENCE [LARGE SCALE GENOMIC DNA]</scope>
    <source>
        <strain evidence="17">UCRPC4</strain>
    </source>
</reference>
<feature type="active site" description="Proton donor" evidence="12">
    <location>
        <position position="217"/>
    </location>
</feature>
<keyword evidence="7" id="KW-0106">Calcium</keyword>
<feature type="binding site" evidence="15">
    <location>
        <position position="67"/>
    </location>
    <ligand>
        <name>substrate</name>
    </ligand>
</feature>
<evidence type="ECO:0000256" key="4">
    <source>
        <dbReference type="ARBA" id="ARBA00012595"/>
    </source>
</evidence>
<keyword evidence="10" id="KW-0119">Carbohydrate metabolism</keyword>
<dbReference type="EC" id="3.2.1.1" evidence="4"/>
<dbReference type="GO" id="GO:0005509">
    <property type="term" value="F:calcium ion binding"/>
    <property type="evidence" value="ECO:0007669"/>
    <property type="project" value="InterPro"/>
</dbReference>
<comment type="similarity">
    <text evidence="3">Belongs to the glycosyl hydrolase 13 family.</text>
</comment>
<dbReference type="SMART" id="SM00642">
    <property type="entry name" value="Aamy"/>
    <property type="match status" value="1"/>
</dbReference>
<feature type="binding site" evidence="15">
    <location>
        <position position="191"/>
    </location>
    <ligand>
        <name>substrate</name>
    </ligand>
</feature>
<feature type="binding site" evidence="15">
    <location>
        <position position="331"/>
    </location>
    <ligand>
        <name>substrate</name>
    </ligand>
</feature>
<dbReference type="AlphaFoldDB" id="A0A0G2GQ35"/>
<evidence type="ECO:0000256" key="2">
    <source>
        <dbReference type="ARBA" id="ARBA00001913"/>
    </source>
</evidence>
<sequence length="521" mass="57448">MTDRFARPDGSTDAECDLYQYCGGTWAGIINKLDYIQEMGFTAIQISPVVENIDNNTEYGEAYHGYWPINNYAINKHFGDESDLIQLAKEVHDRDMYLMVDVVINNMAQAINGSMPQPIDYSRFVPFNDEKYFHPYCAVEDWTNTTETQDCYIYSEVVALPDLATESQTVIDMTGQWIKELVSNYSIDGLRIDAAKHVNDAFLPPFVEAAGVFTFGEVYSGGTEDLCRYQQENLLAGLPDYLEYFPLIRAFTLGLMRELADQVVATRESCTDVSVLGSFSENHDLSRFASLTPDITLAKNVLAYVILSDGIPTIYQGQEQHYTGDDSPENRKELWSSGYDTSALLFNVTATLNRLRNHAINTDENYVTTLSEELYLDNSTYCTRKGSDDKQVVACFSNQGSTGGDYQLIVPGAFEEGTEVVEIFSCNKTTASAGGNITAAMGKGEPMAWYSTVNMKGTGLCNYTNDDNTNSVTGSATTTAGSSATQSNSQASETNVASGLTRLRVADILLGIFVTIGFCLL</sequence>
<evidence type="ECO:0000256" key="10">
    <source>
        <dbReference type="ARBA" id="ARBA00023277"/>
    </source>
</evidence>
<feature type="disulfide bond" evidence="14">
    <location>
        <begin position="227"/>
        <end position="270"/>
    </location>
</feature>
<evidence type="ECO:0000256" key="3">
    <source>
        <dbReference type="ARBA" id="ARBA00008061"/>
    </source>
</evidence>
<dbReference type="InterPro" id="IPR015340">
    <property type="entry name" value="A_amylase_C_dom"/>
</dbReference>
<keyword evidence="5" id="KW-0479">Metal-binding</keyword>
<evidence type="ECO:0000256" key="11">
    <source>
        <dbReference type="ARBA" id="ARBA00023295"/>
    </source>
</evidence>
<dbReference type="InterPro" id="IPR017853">
    <property type="entry name" value="GH"/>
</dbReference>
<feature type="binding site" evidence="15">
    <location>
        <position position="221"/>
    </location>
    <ligand>
        <name>substrate</name>
    </ligand>
</feature>
<dbReference type="InterPro" id="IPR013777">
    <property type="entry name" value="A-amylase-like"/>
</dbReference>
<organism evidence="17 18">
    <name type="scientific">Phaeomoniella chlamydospora</name>
    <name type="common">Phaeoacremonium chlamydosporum</name>
    <dbReference type="NCBI Taxonomy" id="158046"/>
    <lineage>
        <taxon>Eukaryota</taxon>
        <taxon>Fungi</taxon>
        <taxon>Dikarya</taxon>
        <taxon>Ascomycota</taxon>
        <taxon>Pezizomycotina</taxon>
        <taxon>Eurotiomycetes</taxon>
        <taxon>Chaetothyriomycetidae</taxon>
        <taxon>Phaeomoniellales</taxon>
        <taxon>Phaeomoniellaceae</taxon>
        <taxon>Phaeomoniella</taxon>
    </lineage>
</organism>
<feature type="disulfide bond" evidence="14">
    <location>
        <begin position="426"/>
        <end position="461"/>
    </location>
</feature>
<feature type="disulfide bond" evidence="14">
    <location>
        <begin position="16"/>
        <end position="22"/>
    </location>
</feature>
<dbReference type="SUPFAM" id="SSF51011">
    <property type="entry name" value="Glycosyl hydrolase domain"/>
    <property type="match status" value="1"/>
</dbReference>
<evidence type="ECO:0000259" key="16">
    <source>
        <dbReference type="SMART" id="SM00642"/>
    </source>
</evidence>
<keyword evidence="11" id="KW-0326">Glycosidase</keyword>
<comment type="catalytic activity">
    <reaction evidence="1">
        <text>Endohydrolysis of (1-&gt;4)-alpha-D-glucosidic linkages in polysaccharides containing three or more (1-&gt;4)-alpha-linked D-glucose units.</text>
        <dbReference type="EC" id="3.2.1.1"/>
    </reaction>
</comment>
<evidence type="ECO:0000256" key="5">
    <source>
        <dbReference type="ARBA" id="ARBA00022723"/>
    </source>
</evidence>
<evidence type="ECO:0000256" key="8">
    <source>
        <dbReference type="ARBA" id="ARBA00023157"/>
    </source>
</evidence>
<dbReference type="InterPro" id="IPR006047">
    <property type="entry name" value="GH13_cat_dom"/>
</dbReference>
<keyword evidence="18" id="KW-1185">Reference proteome</keyword>
<dbReference type="CDD" id="cd11319">
    <property type="entry name" value="AmyAc_euk_AmyA"/>
    <property type="match status" value="1"/>
</dbReference>
<evidence type="ECO:0000313" key="18">
    <source>
        <dbReference type="Proteomes" id="UP000053317"/>
    </source>
</evidence>
<dbReference type="OrthoDB" id="204980at2759"/>